<dbReference type="InterPro" id="IPR013083">
    <property type="entry name" value="Znf_RING/FYVE/PHD"/>
</dbReference>
<dbReference type="PROSITE" id="PS50868">
    <property type="entry name" value="POST_SET"/>
    <property type="match status" value="1"/>
</dbReference>
<keyword evidence="3" id="KW-0808">Transferase</keyword>
<comment type="caution">
    <text evidence="19">The sequence shown here is derived from an EMBL/GenBank/DDBJ whole genome shotgun (WGS) entry which is preliminary data.</text>
</comment>
<feature type="domain" description="PHD-type" evidence="18">
    <location>
        <begin position="1774"/>
        <end position="1888"/>
    </location>
</feature>
<evidence type="ECO:0000256" key="8">
    <source>
        <dbReference type="ARBA" id="ARBA00022833"/>
    </source>
</evidence>
<feature type="domain" description="Post-SET" evidence="17">
    <location>
        <begin position="2121"/>
        <end position="2137"/>
    </location>
</feature>
<evidence type="ECO:0000256" key="10">
    <source>
        <dbReference type="ARBA" id="ARBA00023015"/>
    </source>
</evidence>
<evidence type="ECO:0000313" key="19">
    <source>
        <dbReference type="EMBL" id="KAK0572762.1"/>
    </source>
</evidence>
<dbReference type="InterPro" id="IPR019787">
    <property type="entry name" value="Znf_PHD-finger"/>
</dbReference>
<evidence type="ECO:0000256" key="3">
    <source>
        <dbReference type="ARBA" id="ARBA00022679"/>
    </source>
</evidence>
<dbReference type="PROSITE" id="PS51805">
    <property type="entry name" value="EPHD"/>
    <property type="match status" value="1"/>
</dbReference>
<evidence type="ECO:0000256" key="14">
    <source>
        <dbReference type="SAM" id="MobiDB-lite"/>
    </source>
</evidence>
<feature type="region of interest" description="Disordered" evidence="14">
    <location>
        <begin position="1"/>
        <end position="25"/>
    </location>
</feature>
<protein>
    <submittedName>
        <fullName evidence="19">Uncharacterized protein</fullName>
    </submittedName>
</protein>
<evidence type="ECO:0000256" key="11">
    <source>
        <dbReference type="ARBA" id="ARBA00023163"/>
    </source>
</evidence>
<evidence type="ECO:0000256" key="2">
    <source>
        <dbReference type="ARBA" id="ARBA00022603"/>
    </source>
</evidence>
<evidence type="ECO:0000256" key="1">
    <source>
        <dbReference type="ARBA" id="ARBA00004123"/>
    </source>
</evidence>
<dbReference type="FunFam" id="2.170.270.10:FF:000086">
    <property type="entry name" value="Histone-lysine N-methyltransferase"/>
    <property type="match status" value="1"/>
</dbReference>
<reference evidence="19" key="1">
    <citation type="journal article" date="2022" name="Plant J.">
        <title>Strategies of tolerance reflected in two North American maple genomes.</title>
        <authorList>
            <person name="McEvoy S.L."/>
            <person name="Sezen U.U."/>
            <person name="Trouern-Trend A."/>
            <person name="McMahon S.M."/>
            <person name="Schaberg P.G."/>
            <person name="Yang J."/>
            <person name="Wegrzyn J.L."/>
            <person name="Swenson N.G."/>
        </authorList>
    </citation>
    <scope>NUCLEOTIDE SEQUENCE</scope>
    <source>
        <strain evidence="19">NS2018</strain>
    </source>
</reference>
<dbReference type="SUPFAM" id="SSF57903">
    <property type="entry name" value="FYVE/PHD zinc finger"/>
    <property type="match status" value="1"/>
</dbReference>
<keyword evidence="5" id="KW-0479">Metal-binding</keyword>
<accession>A0AA39RHT9</accession>
<evidence type="ECO:0000259" key="18">
    <source>
        <dbReference type="PROSITE" id="PS51805"/>
    </source>
</evidence>
<dbReference type="InterPro" id="IPR003616">
    <property type="entry name" value="Post-SET_dom"/>
</dbReference>
<evidence type="ECO:0000256" key="12">
    <source>
        <dbReference type="ARBA" id="ARBA00023242"/>
    </source>
</evidence>
<dbReference type="GO" id="GO:0008270">
    <property type="term" value="F:zinc ion binding"/>
    <property type="evidence" value="ECO:0007669"/>
    <property type="project" value="UniProtKB-KW"/>
</dbReference>
<dbReference type="SMART" id="SM00317">
    <property type="entry name" value="SET"/>
    <property type="match status" value="1"/>
</dbReference>
<keyword evidence="10" id="KW-0805">Transcription regulation</keyword>
<dbReference type="Pfam" id="PF13831">
    <property type="entry name" value="PHD_2"/>
    <property type="match status" value="1"/>
</dbReference>
<dbReference type="GO" id="GO:0045893">
    <property type="term" value="P:positive regulation of DNA-templated transcription"/>
    <property type="evidence" value="ECO:0007669"/>
    <property type="project" value="TreeGrafter"/>
</dbReference>
<dbReference type="CDD" id="cd15571">
    <property type="entry name" value="ePHD"/>
    <property type="match status" value="1"/>
</dbReference>
<keyword evidence="9" id="KW-0156">Chromatin regulator</keyword>
<dbReference type="Gene3D" id="2.170.270.10">
    <property type="entry name" value="SET domain"/>
    <property type="match status" value="1"/>
</dbReference>
<gene>
    <name evidence="19" type="ORF">LWI29_036882</name>
</gene>
<evidence type="ECO:0000256" key="7">
    <source>
        <dbReference type="ARBA" id="ARBA00022771"/>
    </source>
</evidence>
<dbReference type="InterPro" id="IPR001214">
    <property type="entry name" value="SET_dom"/>
</dbReference>
<dbReference type="SMART" id="SM00249">
    <property type="entry name" value="PHD"/>
    <property type="match status" value="2"/>
</dbReference>
<sequence length="2137" mass="234230">MENSWQVKCGSSTQSMASSTSQEPRNQIEMDSGHYIYPHAVHDLRSAVQGRVQDLMTPNSQNINSGRLAHGELGNSFLALLSGPPSLLQCDFQEPSNSKAFRSSSSKHAFDGSGLTMRAVGSGVSPIVSGPPSEHQSNQNMQNGPNRFFAVSSRAPGNSNFGSNFVLHDGIQASNLSLPGSDLAKAVVHKLVPGNEKAKDSSSMKGEWHKTSSANVRKLRNSTISMSEKVPLDTNSSLSNQSSICTSGCPRVICLGASGDLLLSNTGLLGIVCSCHRFHMSVAKFCEHLGLCDVNPGDVVRMENGETIARWRKLYFQKFGIRVPDDRSGWDWPEALSAAAGLVNSSVSTPNMPSNSDLAKLVGSSGGLIKSGQPLDNIVFPKNARTDQSLVIDALHDKEQRYGQDSSNYLLKGLVNSLQSNLGESRCSTVSKFVDRDNLQSISGYIDSPVQSRNVSITHPTSQISRTVGKNYDVSKIENAHNGVMAARTATPSNIELRLGQPYQQSHSSGNSVPSVIGSKLLETFVGSSKSLFLQQMIHNATNCEEKGESRQFFQCSAGLSNLSVRKEQSQLNLGNHACGLSNAMDAATLEKFEGNVTKSSVVPLPAHFTSPPERNANCKADNNMVSSDHIVPKSLYCDSHTHKSELVSVPWSVRNGSERQFNVSEFGFLKFADKGKAVGCTADGSYASMDSEFIMQKQLVKPGLSTGAMAASSDLCFSEVHQKSPYSHQPSGVPPVAFDARNHFYHPEKVQCIGSSGHIDHAVLRSMVTPADSGKILQSQVVSMAFPSATSTSIAGMIPAASKPEGIDVSPYLLDDDMRLLALRQIVELSKQQHALSSHGMDREKGRLGSLSNANIQHPFTDDPLTFGEQRLGPNLTSQQNVSEVAMASSSSGAFTRLGVNIEKSAPTTGLNNFCDFSTLKQGNPINSREIDLQYQFPRNPLPNKQLSFRSENATQSSECAKCCHGVPCRYFQCRCNFAGYTKCLGEHCESRVGSSLKSFNELVQNVNGEASVLVASEFVKDQAGPQGKSTSLDQRGKLKGELPKNIVCHASQWRDVPSKFKGVSDVTCLDQSSNMLDSRAHIESQVGDAAAKGSYGTSRIPDSLKEQEMSNVSSGCSSAAAVTQASVQVNNMDSSTVNAGNTRYVNNLVVDEGSGIDKCWSSDDAFESERSAEFLGADCKTEFSKEGSSKVINNHPSRSLLDELKLIDSMTWKKGRNQIHTRPIVHGKINLKKIVRGSKTGKRKKGKKLKTLEATSPTGGPSLVNYEYFPKGTGTFEPCVSKDVEDPSTQETYTTGAFSNCTLSKCGRSTLSSSNELSRKRDIHIICNDRDENDDCQIEISKNTDPCKIHEFSSSKKARKAWTSDCIRRSRMEELTYSDNKDTVTCKSVGSMKASSSQELNICYRRARPVVCGKYGEISSGKLEEDESRPVKIVPLSRVLKNARRCTLPKSCKPKPIILNELTKCSDSEADFNGFSDLKKEEVIGIHHSSFCSEMNIDTTVKGGIQCTNGNEISSDELTILEKESDHKSRKGCSVLNSNVHSKLKLKNRKRSLFELTLKGKESCSGSFPLVKISKGMPKVEQQKTLKNAEGSKHQVHGLCKVNIEKSSQEHRSLSIMDSDAFCCVCGGSNKDEINCLLECSRCFIKVHQACYGVSRVPKGHWYCRPCRTSSKDIVCVLCGYGGGAMTLALRSRMIVKSLLKAWNVESECRSKNDVSSAKIKEGDLDVLHSSGSIHEVQFPVLRPSDVEPSTAAVWKVDLQKQLDISQNSSPRVNNLRIHNSVTDGVLDSTVKQWIHMVCGLWTPGTRCPNVDTMSAFDVSGASHPKANVVCSICSRPGGSCIQCRVANCRVKFHPWCAHQKGLLQSELEGVENESVGFYGRCLLHATLLLRESGSDPIDIKLESSVEKEELTCARIEGYKGRKRDGFWYNRYGQSNGKSGCLVPQEQLNAWIHINGQKSSTQGIQKLPVSDIESDCRKEYTRYRQSKGWKHLVVYKSGIHALGLYTSRFISRGEMVVEYVGEIVGLRVADKREIEYQSGRKLQYKSACYFFRIDKEHIIDATCKGGIARFVNHSCLPNCVARVISVRNEKKVVFFAERDIYPGEEITYDYHFNHEDEGKKIPCFCNSKNCRRYLN</sequence>
<keyword evidence="8" id="KW-0862">Zinc</keyword>
<dbReference type="Pfam" id="PF00856">
    <property type="entry name" value="SET"/>
    <property type="match status" value="1"/>
</dbReference>
<dbReference type="InterPro" id="IPR011011">
    <property type="entry name" value="Znf_FYVE_PHD"/>
</dbReference>
<keyword evidence="20" id="KW-1185">Reference proteome</keyword>
<keyword evidence="2" id="KW-0489">Methyltransferase</keyword>
<feature type="domain" description="SET" evidence="16">
    <location>
        <begin position="1992"/>
        <end position="2113"/>
    </location>
</feature>
<dbReference type="PROSITE" id="PS50016">
    <property type="entry name" value="ZF_PHD_2"/>
    <property type="match status" value="1"/>
</dbReference>
<dbReference type="SMART" id="SM00508">
    <property type="entry name" value="PostSET"/>
    <property type="match status" value="1"/>
</dbReference>
<keyword evidence="4" id="KW-0949">S-adenosyl-L-methionine</keyword>
<dbReference type="PANTHER" id="PTHR45838:SF4">
    <property type="entry name" value="HISTONE-LYSINE N-METHYLTRANSFERASE TRITHORAX"/>
    <property type="match status" value="1"/>
</dbReference>
<keyword evidence="11" id="KW-0804">Transcription</keyword>
<dbReference type="InterPro" id="IPR032308">
    <property type="entry name" value="TDBD"/>
</dbReference>
<organism evidence="19 20">
    <name type="scientific">Acer saccharum</name>
    <name type="common">Sugar maple</name>
    <dbReference type="NCBI Taxonomy" id="4024"/>
    <lineage>
        <taxon>Eukaryota</taxon>
        <taxon>Viridiplantae</taxon>
        <taxon>Streptophyta</taxon>
        <taxon>Embryophyta</taxon>
        <taxon>Tracheophyta</taxon>
        <taxon>Spermatophyta</taxon>
        <taxon>Magnoliopsida</taxon>
        <taxon>eudicotyledons</taxon>
        <taxon>Gunneridae</taxon>
        <taxon>Pentapetalae</taxon>
        <taxon>rosids</taxon>
        <taxon>malvids</taxon>
        <taxon>Sapindales</taxon>
        <taxon>Sapindaceae</taxon>
        <taxon>Hippocastanoideae</taxon>
        <taxon>Acereae</taxon>
        <taxon>Acer</taxon>
    </lineage>
</organism>
<dbReference type="PROSITE" id="PS50280">
    <property type="entry name" value="SET"/>
    <property type="match status" value="1"/>
</dbReference>
<keyword evidence="7 13" id="KW-0863">Zinc-finger</keyword>
<dbReference type="CDD" id="cd10518">
    <property type="entry name" value="SET_SETD1-like"/>
    <property type="match status" value="1"/>
</dbReference>
<dbReference type="Gene3D" id="3.30.40.10">
    <property type="entry name" value="Zinc/RING finger domain, C3HC4 (zinc finger)"/>
    <property type="match status" value="2"/>
</dbReference>
<dbReference type="InterPro" id="IPR001965">
    <property type="entry name" value="Znf_PHD"/>
</dbReference>
<dbReference type="Proteomes" id="UP001168877">
    <property type="component" value="Unassembled WGS sequence"/>
</dbReference>
<evidence type="ECO:0000259" key="16">
    <source>
        <dbReference type="PROSITE" id="PS50280"/>
    </source>
</evidence>
<proteinExistence type="predicted"/>
<keyword evidence="6" id="KW-0677">Repeat</keyword>
<keyword evidence="12" id="KW-0539">Nucleus</keyword>
<reference evidence="19" key="2">
    <citation type="submission" date="2023-06" db="EMBL/GenBank/DDBJ databases">
        <authorList>
            <person name="Swenson N.G."/>
            <person name="Wegrzyn J.L."/>
            <person name="Mcevoy S.L."/>
        </authorList>
    </citation>
    <scope>NUCLEOTIDE SEQUENCE</scope>
    <source>
        <strain evidence="19">NS2018</strain>
        <tissue evidence="19">Leaf</tissue>
    </source>
</reference>
<evidence type="ECO:0000256" key="13">
    <source>
        <dbReference type="PROSITE-ProRule" id="PRU00146"/>
    </source>
</evidence>
<evidence type="ECO:0000256" key="5">
    <source>
        <dbReference type="ARBA" id="ARBA00022723"/>
    </source>
</evidence>
<evidence type="ECO:0000259" key="17">
    <source>
        <dbReference type="PROSITE" id="PS50868"/>
    </source>
</evidence>
<dbReference type="SUPFAM" id="SSF82199">
    <property type="entry name" value="SET domain"/>
    <property type="match status" value="1"/>
</dbReference>
<evidence type="ECO:0000256" key="4">
    <source>
        <dbReference type="ARBA" id="ARBA00022691"/>
    </source>
</evidence>
<dbReference type="Pfam" id="PF13832">
    <property type="entry name" value="zf-HC5HC2H_2"/>
    <property type="match status" value="1"/>
</dbReference>
<feature type="domain" description="PHD-type" evidence="15">
    <location>
        <begin position="1622"/>
        <end position="1672"/>
    </location>
</feature>
<evidence type="ECO:0000313" key="20">
    <source>
        <dbReference type="Proteomes" id="UP001168877"/>
    </source>
</evidence>
<dbReference type="Pfam" id="PF16135">
    <property type="entry name" value="TDBD"/>
    <property type="match status" value="1"/>
</dbReference>
<feature type="compositionally biased region" description="Polar residues" evidence="14">
    <location>
        <begin position="1"/>
        <end position="10"/>
    </location>
</feature>
<dbReference type="EMBL" id="JAUESC010000388">
    <property type="protein sequence ID" value="KAK0572762.1"/>
    <property type="molecule type" value="Genomic_DNA"/>
</dbReference>
<dbReference type="GO" id="GO:0032259">
    <property type="term" value="P:methylation"/>
    <property type="evidence" value="ECO:0007669"/>
    <property type="project" value="UniProtKB-KW"/>
</dbReference>
<feature type="compositionally biased region" description="Low complexity" evidence="14">
    <location>
        <begin position="11"/>
        <end position="22"/>
    </location>
</feature>
<dbReference type="InterPro" id="IPR034732">
    <property type="entry name" value="EPHD"/>
</dbReference>
<comment type="subcellular location">
    <subcellularLocation>
        <location evidence="1">Nucleus</location>
    </subcellularLocation>
</comment>
<name>A0AA39RHT9_ACESA</name>
<dbReference type="GO" id="GO:0035097">
    <property type="term" value="C:histone methyltransferase complex"/>
    <property type="evidence" value="ECO:0007669"/>
    <property type="project" value="TreeGrafter"/>
</dbReference>
<evidence type="ECO:0000259" key="15">
    <source>
        <dbReference type="PROSITE" id="PS50016"/>
    </source>
</evidence>
<dbReference type="GO" id="GO:0042800">
    <property type="term" value="F:histone H3K4 methyltransferase activity"/>
    <property type="evidence" value="ECO:0007669"/>
    <property type="project" value="TreeGrafter"/>
</dbReference>
<dbReference type="InterPro" id="IPR046341">
    <property type="entry name" value="SET_dom_sf"/>
</dbReference>
<dbReference type="FunFam" id="3.30.40.10:FF:000484">
    <property type="entry name" value="Histone-lysine N-methyltransferase ATX4"/>
    <property type="match status" value="1"/>
</dbReference>
<evidence type="ECO:0000256" key="9">
    <source>
        <dbReference type="ARBA" id="ARBA00022853"/>
    </source>
</evidence>
<evidence type="ECO:0000256" key="6">
    <source>
        <dbReference type="ARBA" id="ARBA00022737"/>
    </source>
</evidence>
<dbReference type="PANTHER" id="PTHR45838">
    <property type="entry name" value="HISTONE-LYSINE-N-METHYLTRANSFERASE 2 KMT2 FAMILY MEMBER"/>
    <property type="match status" value="1"/>
</dbReference>